<reference evidence="3" key="1">
    <citation type="submission" date="2024-04" db="EMBL/GenBank/DDBJ databases">
        <authorList>
            <person name="Shaw F."/>
            <person name="Minotto A."/>
        </authorList>
    </citation>
    <scope>NUCLEOTIDE SEQUENCE [LARGE SCALE GENOMIC DNA]</scope>
</reference>
<evidence type="ECO:0000313" key="2">
    <source>
        <dbReference type="EMBL" id="CAL1710100.1"/>
    </source>
</evidence>
<protein>
    <recommendedName>
        <fullName evidence="1">F-box domain-containing protein</fullName>
    </recommendedName>
</protein>
<gene>
    <name evidence="2" type="ORF">GFSPODELE1_LOCUS7650</name>
</gene>
<accession>A0ABP1DQT0</accession>
<dbReference type="PROSITE" id="PS50181">
    <property type="entry name" value="FBOX"/>
    <property type="match status" value="1"/>
</dbReference>
<name>A0ABP1DQT0_9APHY</name>
<dbReference type="Pfam" id="PF12937">
    <property type="entry name" value="F-box-like"/>
    <property type="match status" value="1"/>
</dbReference>
<dbReference type="EMBL" id="OZ037948">
    <property type="protein sequence ID" value="CAL1710100.1"/>
    <property type="molecule type" value="Genomic_DNA"/>
</dbReference>
<dbReference type="Gene3D" id="1.20.1280.50">
    <property type="match status" value="1"/>
</dbReference>
<dbReference type="SUPFAM" id="SSF52047">
    <property type="entry name" value="RNI-like"/>
    <property type="match status" value="1"/>
</dbReference>
<sequence>MSSSNYFARFPVELYLNILSLLSPSDLASLACVSSSFWNATQPELYRNIYLNGCVSRAEKCIRTLSNSTIGSAGLVRQFSLLLPEDDLKEDNKKKLKSPQFWKMLSRALTCMDGVREVGLECPFHPDLLAALLSPMDHLTTLSLICVDDYSKCVSSTDDSTGTFGILPDLKAKLPSLRHLEIQVQFFVDPVIRDIFHGMVADHAEQLQGLSLYIRTTKDNEFTGLLPEDICLPNLRILADLPLPYLTPALPRQIPNITTLTFASIPFGPIPTLSLSHAFPTLEKIETSYTVMPLFSTSPRSLQSIEIHPGMDTHWEDVRVAVKSLINCAPSLRILHLDLFMLGAPLNELWTLMPPLSSLESIFFRVAPDWSSFDLRYALEILVSVSEDLFPRLPNLRTFTFLEGCPTFPLSSFNEFATLKVQRHMLDHWEQVGLPGSLSEVSFTSSVKWSKRGRDWVPRSAVGEFKQWEIGIQPAVASIRID</sequence>
<evidence type="ECO:0000313" key="3">
    <source>
        <dbReference type="Proteomes" id="UP001497453"/>
    </source>
</evidence>
<dbReference type="InterPro" id="IPR036047">
    <property type="entry name" value="F-box-like_dom_sf"/>
</dbReference>
<dbReference type="Gene3D" id="3.80.10.10">
    <property type="entry name" value="Ribonuclease Inhibitor"/>
    <property type="match status" value="1"/>
</dbReference>
<dbReference type="InterPro" id="IPR001810">
    <property type="entry name" value="F-box_dom"/>
</dbReference>
<dbReference type="Proteomes" id="UP001497453">
    <property type="component" value="Chromosome 5"/>
</dbReference>
<proteinExistence type="predicted"/>
<keyword evidence="3" id="KW-1185">Reference proteome</keyword>
<organism evidence="2 3">
    <name type="scientific">Somion occarium</name>
    <dbReference type="NCBI Taxonomy" id="3059160"/>
    <lineage>
        <taxon>Eukaryota</taxon>
        <taxon>Fungi</taxon>
        <taxon>Dikarya</taxon>
        <taxon>Basidiomycota</taxon>
        <taxon>Agaricomycotina</taxon>
        <taxon>Agaricomycetes</taxon>
        <taxon>Polyporales</taxon>
        <taxon>Cerrenaceae</taxon>
        <taxon>Somion</taxon>
    </lineage>
</organism>
<dbReference type="SUPFAM" id="SSF81383">
    <property type="entry name" value="F-box domain"/>
    <property type="match status" value="1"/>
</dbReference>
<feature type="domain" description="F-box" evidence="1">
    <location>
        <begin position="4"/>
        <end position="49"/>
    </location>
</feature>
<dbReference type="InterPro" id="IPR032675">
    <property type="entry name" value="LRR_dom_sf"/>
</dbReference>
<evidence type="ECO:0000259" key="1">
    <source>
        <dbReference type="PROSITE" id="PS50181"/>
    </source>
</evidence>